<dbReference type="EMBL" id="FO082872">
    <property type="protein sequence ID" value="CCF73541.1"/>
    <property type="molecule type" value="Genomic_DNA"/>
</dbReference>
<dbReference type="GeneID" id="24424167"/>
<evidence type="ECO:0000313" key="2">
    <source>
        <dbReference type="Proteomes" id="UP000002899"/>
    </source>
</evidence>
<sequence>MDKYVRASTAIGKLLSKKYGIHMPLYTPIDTGKLPANDSDFDSNLLGNNFQKHISIGCLRCVGEWIAAASELIKASNSASLGNVWETDLGKDLANALITRRLTLTFADFYELLKFFALIRDEKLQVLSQLLDVKLKSITQSNELAQIEVTKLLQLPLLIHLSNVKVDNKIIEFITFISQYVKRKIINENNGIDLKLCDIVSAQIGFTNLGLMDQQLMKILNKKILELPMNTDNSYNLQLYNTSILANTSCYIHDIEFYAKLIGIINDNLNMLPPSHITTHTLVRAIIANIYHVDNSQILHIIFKNYRKMSLEDKITVIWSIISLGLDENPEYITMVNNLFTSINNVNISAFTRLFLDQIYITAKLDGYIPHYSIITPVKSFNNHTCHDNRHFDDLSRTVKKLIYNINSNTDKLLDDKFAAKKPETTILGLPYYEFNLVLPLTHQHGTNYDQRWKGIAITLYKQLNCVDNPLLWDPYYTIRRKHLHKIGYKDVFLPINWIDLSQTQLIYLLDINVNELE</sequence>
<dbReference type="Proteomes" id="UP000002899">
    <property type="component" value="Chromosome II"/>
</dbReference>
<dbReference type="RefSeq" id="XP_012648150.1">
    <property type="nucleotide sequence ID" value="XM_012792696.1"/>
</dbReference>
<evidence type="ECO:0008006" key="3">
    <source>
        <dbReference type="Google" id="ProtNLM"/>
    </source>
</evidence>
<dbReference type="AlphaFoldDB" id="I7IGA9"/>
<name>I7IGA9_BABMR</name>
<reference evidence="1 2" key="3">
    <citation type="journal article" date="2016" name="Sci. Rep.">
        <title>Genome-wide diversity and gene expression profiling of Babesia microti isolates identify polymorphic genes that mediate host-pathogen interactions.</title>
        <authorList>
            <person name="Silva J.C."/>
            <person name="Cornillot E."/>
            <person name="McCracken C."/>
            <person name="Usmani-Brown S."/>
            <person name="Dwivedi A."/>
            <person name="Ifeonu O.O."/>
            <person name="Crabtree J."/>
            <person name="Gotia H.T."/>
            <person name="Virji A.Z."/>
            <person name="Reynes C."/>
            <person name="Colinge J."/>
            <person name="Kumar V."/>
            <person name="Lawres L."/>
            <person name="Pazzi J.E."/>
            <person name="Pablo J.V."/>
            <person name="Hung C."/>
            <person name="Brancato J."/>
            <person name="Kumari P."/>
            <person name="Orvis J."/>
            <person name="Tretina K."/>
            <person name="Chibucos M."/>
            <person name="Ott S."/>
            <person name="Sadzewicz L."/>
            <person name="Sengamalay N."/>
            <person name="Shetty A.C."/>
            <person name="Su Q."/>
            <person name="Tallon L."/>
            <person name="Fraser C.M."/>
            <person name="Frutos R."/>
            <person name="Molina D.M."/>
            <person name="Krause P.J."/>
            <person name="Ben Mamoun C."/>
        </authorList>
    </citation>
    <scope>NUCLEOTIDE SEQUENCE [LARGE SCALE GENOMIC DNA]</scope>
    <source>
        <strain evidence="1 2">RI</strain>
    </source>
</reference>
<reference evidence="1 2" key="1">
    <citation type="journal article" date="2012" name="Nucleic Acids Res.">
        <title>Sequencing of the smallest Apicomplexan genome from the human pathogen Babesia microti.</title>
        <authorList>
            <person name="Cornillot E."/>
            <person name="Hadj-Kaddour K."/>
            <person name="Dassouli A."/>
            <person name="Noel B."/>
            <person name="Ranwez V."/>
            <person name="Vacherie B."/>
            <person name="Augagneur Y."/>
            <person name="Bres V."/>
            <person name="Duclos A."/>
            <person name="Randazzo S."/>
            <person name="Carcy B."/>
            <person name="Debierre-Grockiego F."/>
            <person name="Delbecq S."/>
            <person name="Moubri-Menage K."/>
            <person name="Shams-Eldin H."/>
            <person name="Usmani-Brown S."/>
            <person name="Bringaud F."/>
            <person name="Wincker P."/>
            <person name="Vivares C.P."/>
            <person name="Schwarz R.T."/>
            <person name="Schetters T.P."/>
            <person name="Krause P.J."/>
            <person name="Gorenflot A."/>
            <person name="Berry V."/>
            <person name="Barbe V."/>
            <person name="Ben Mamoun C."/>
        </authorList>
    </citation>
    <scope>NUCLEOTIDE SEQUENCE [LARGE SCALE GENOMIC DNA]</scope>
    <source>
        <strain evidence="1 2">RI</strain>
    </source>
</reference>
<proteinExistence type="predicted"/>
<keyword evidence="2" id="KW-1185">Reference proteome</keyword>
<dbReference type="VEuPathDB" id="PiroplasmaDB:BMR1_02g01915"/>
<protein>
    <recommendedName>
        <fullName evidence="3">RAP domain-containing protein</fullName>
    </recommendedName>
</protein>
<reference evidence="1 2" key="2">
    <citation type="journal article" date="2013" name="PLoS ONE">
        <title>Whole genome mapping and re-organization of the nuclear and mitochondrial genomes of Babesia microti isolates.</title>
        <authorList>
            <person name="Cornillot E."/>
            <person name="Dassouli A."/>
            <person name="Garg A."/>
            <person name="Pachikara N."/>
            <person name="Randazzo S."/>
            <person name="Depoix D."/>
            <person name="Carcy B."/>
            <person name="Delbecq S."/>
            <person name="Frutos R."/>
            <person name="Silva J.C."/>
            <person name="Sutton R."/>
            <person name="Krause P.J."/>
            <person name="Mamoun C.B."/>
        </authorList>
    </citation>
    <scope>NUCLEOTIDE SEQUENCE [LARGE SCALE GENOMIC DNA]</scope>
    <source>
        <strain evidence="1 2">RI</strain>
    </source>
</reference>
<evidence type="ECO:0000313" key="1">
    <source>
        <dbReference type="EMBL" id="CCF73541.1"/>
    </source>
</evidence>
<dbReference type="KEGG" id="bmic:BMR1_02g01915"/>
<accession>I7IGA9</accession>
<organism evidence="1 2">
    <name type="scientific">Babesia microti (strain RI)</name>
    <dbReference type="NCBI Taxonomy" id="1133968"/>
    <lineage>
        <taxon>Eukaryota</taxon>
        <taxon>Sar</taxon>
        <taxon>Alveolata</taxon>
        <taxon>Apicomplexa</taxon>
        <taxon>Aconoidasida</taxon>
        <taxon>Piroplasmida</taxon>
        <taxon>Babesiidae</taxon>
        <taxon>Babesia</taxon>
    </lineage>
</organism>